<evidence type="ECO:0000256" key="1">
    <source>
        <dbReference type="SAM" id="MobiDB-lite"/>
    </source>
</evidence>
<dbReference type="Proteomes" id="UP001597512">
    <property type="component" value="Unassembled WGS sequence"/>
</dbReference>
<accession>A0ABW6AQB1</accession>
<feature type="region of interest" description="Disordered" evidence="1">
    <location>
        <begin position="250"/>
        <end position="269"/>
    </location>
</feature>
<organism evidence="2 3">
    <name type="scientific">Spirosoma flavum</name>
    <dbReference type="NCBI Taxonomy" id="2048557"/>
    <lineage>
        <taxon>Bacteria</taxon>
        <taxon>Pseudomonadati</taxon>
        <taxon>Bacteroidota</taxon>
        <taxon>Cytophagia</taxon>
        <taxon>Cytophagales</taxon>
        <taxon>Cytophagaceae</taxon>
        <taxon>Spirosoma</taxon>
    </lineage>
</organism>
<gene>
    <name evidence="2" type="ORF">ACFS25_21255</name>
</gene>
<evidence type="ECO:0008006" key="4">
    <source>
        <dbReference type="Google" id="ProtNLM"/>
    </source>
</evidence>
<dbReference type="RefSeq" id="WP_381505020.1">
    <property type="nucleotide sequence ID" value="NZ_JBHUOM010000023.1"/>
</dbReference>
<evidence type="ECO:0000313" key="3">
    <source>
        <dbReference type="Proteomes" id="UP001597512"/>
    </source>
</evidence>
<sequence>MAFSLEDVTALTDEQITPEIEAVLLPKLAARATSYLTNNGHVVKPKTEYDTEFNAALTTKQKEFADSEAPKFYGSMERMLAAAGLPKPPEMKTRVWVEKLSAEGKLPFTPEQWTKIDKAIKGEPLNPTEQGLANQYLKELNDYKTSQETKDKTKFSNTVAQIVSAAFRTAPVPVDPTLKDDAAKENAKKSGIATVKAVFDSVYEAAEDDKGVMYFRKKGTTDAIMDTSTGEPMSPLDIMKKEYPTLFAAKGHQQNGGGTGGGAAGGSVSTKADIYRAASDKGLRMHSKDWKEFVKGEEEKLK</sequence>
<name>A0ABW6AQB1_9BACT</name>
<evidence type="ECO:0000313" key="2">
    <source>
        <dbReference type="EMBL" id="MFD2936323.1"/>
    </source>
</evidence>
<protein>
    <recommendedName>
        <fullName evidence="4">Phage protein</fullName>
    </recommendedName>
</protein>
<dbReference type="EMBL" id="JBHUOM010000023">
    <property type="protein sequence ID" value="MFD2936323.1"/>
    <property type="molecule type" value="Genomic_DNA"/>
</dbReference>
<keyword evidence="3" id="KW-1185">Reference proteome</keyword>
<proteinExistence type="predicted"/>
<comment type="caution">
    <text evidence="2">The sequence shown here is derived from an EMBL/GenBank/DDBJ whole genome shotgun (WGS) entry which is preliminary data.</text>
</comment>
<feature type="compositionally biased region" description="Gly residues" evidence="1">
    <location>
        <begin position="254"/>
        <end position="265"/>
    </location>
</feature>
<reference evidence="3" key="1">
    <citation type="journal article" date="2019" name="Int. J. Syst. Evol. Microbiol.">
        <title>The Global Catalogue of Microorganisms (GCM) 10K type strain sequencing project: providing services to taxonomists for standard genome sequencing and annotation.</title>
        <authorList>
            <consortium name="The Broad Institute Genomics Platform"/>
            <consortium name="The Broad Institute Genome Sequencing Center for Infectious Disease"/>
            <person name="Wu L."/>
            <person name="Ma J."/>
        </authorList>
    </citation>
    <scope>NUCLEOTIDE SEQUENCE [LARGE SCALE GENOMIC DNA]</scope>
    <source>
        <strain evidence="3">KCTC 52490</strain>
    </source>
</reference>